<comment type="similarity">
    <text evidence="7 10">Belongs to the fluoride channel Fluc/FEX (TC 1.A.43) family.</text>
</comment>
<evidence type="ECO:0000256" key="6">
    <source>
        <dbReference type="ARBA" id="ARBA00023303"/>
    </source>
</evidence>
<keyword evidence="2 10" id="KW-1003">Cell membrane</keyword>
<keyword evidence="5 10" id="KW-0472">Membrane</keyword>
<keyword evidence="10" id="KW-0813">Transport</keyword>
<evidence type="ECO:0000313" key="11">
    <source>
        <dbReference type="EMBL" id="EGF13550.1"/>
    </source>
</evidence>
<dbReference type="Proteomes" id="UP000003503">
    <property type="component" value="Unassembled WGS sequence"/>
</dbReference>
<keyword evidence="3 10" id="KW-0812">Transmembrane</keyword>
<evidence type="ECO:0000256" key="1">
    <source>
        <dbReference type="ARBA" id="ARBA00004651"/>
    </source>
</evidence>
<keyword evidence="12" id="KW-1185">Reference proteome</keyword>
<comment type="activity regulation">
    <text evidence="10">Na(+) is not transported, but it plays an essential structural role and its presence is essential for fluoride channel function.</text>
</comment>
<keyword evidence="4 10" id="KW-1133">Transmembrane helix</keyword>
<dbReference type="GO" id="GO:0046872">
    <property type="term" value="F:metal ion binding"/>
    <property type="evidence" value="ECO:0007669"/>
    <property type="project" value="UniProtKB-KW"/>
</dbReference>
<keyword evidence="6 10" id="KW-0407">Ion channel</keyword>
<comment type="function">
    <text evidence="9 10">Fluoride-specific ion channel. Important for reducing fluoride concentration in the cell, thus reducing its toxicity.</text>
</comment>
<organism evidence="11 12">
    <name type="scientific">Dialister micraerophilus DSM 19965</name>
    <dbReference type="NCBI Taxonomy" id="888062"/>
    <lineage>
        <taxon>Bacteria</taxon>
        <taxon>Bacillati</taxon>
        <taxon>Bacillota</taxon>
        <taxon>Negativicutes</taxon>
        <taxon>Veillonellales</taxon>
        <taxon>Veillonellaceae</taxon>
        <taxon>Dialister</taxon>
    </lineage>
</organism>
<dbReference type="PANTHER" id="PTHR28259:SF1">
    <property type="entry name" value="FLUORIDE EXPORT PROTEIN 1-RELATED"/>
    <property type="match status" value="1"/>
</dbReference>
<dbReference type="RefSeq" id="WP_007556174.1">
    <property type="nucleotide sequence ID" value="NZ_GL878519.1"/>
</dbReference>
<keyword evidence="10" id="KW-0915">Sodium</keyword>
<dbReference type="AlphaFoldDB" id="F2BXH5"/>
<evidence type="ECO:0000256" key="8">
    <source>
        <dbReference type="ARBA" id="ARBA00035585"/>
    </source>
</evidence>
<accession>F2BXH5</accession>
<evidence type="ECO:0000256" key="2">
    <source>
        <dbReference type="ARBA" id="ARBA00022475"/>
    </source>
</evidence>
<feature type="binding site" evidence="10">
    <location>
        <position position="71"/>
    </location>
    <ligand>
        <name>Na(+)</name>
        <dbReference type="ChEBI" id="CHEBI:29101"/>
        <note>structural</note>
    </ligand>
</feature>
<evidence type="ECO:0000256" key="10">
    <source>
        <dbReference type="HAMAP-Rule" id="MF_00454"/>
    </source>
</evidence>
<protein>
    <recommendedName>
        <fullName evidence="10">Fluoride-specific ion channel FluC</fullName>
    </recommendedName>
</protein>
<feature type="transmembrane region" description="Helical" evidence="10">
    <location>
        <begin position="59"/>
        <end position="80"/>
    </location>
</feature>
<evidence type="ECO:0000256" key="7">
    <source>
        <dbReference type="ARBA" id="ARBA00035120"/>
    </source>
</evidence>
<comment type="caution">
    <text evidence="11">The sequence shown here is derived from an EMBL/GenBank/DDBJ whole genome shotgun (WGS) entry which is preliminary data.</text>
</comment>
<evidence type="ECO:0000256" key="4">
    <source>
        <dbReference type="ARBA" id="ARBA00022989"/>
    </source>
</evidence>
<feature type="transmembrane region" description="Helical" evidence="10">
    <location>
        <begin position="25"/>
        <end position="52"/>
    </location>
</feature>
<comment type="subcellular location">
    <subcellularLocation>
        <location evidence="1 10">Cell membrane</location>
        <topology evidence="1 10">Multi-pass membrane protein</topology>
    </subcellularLocation>
</comment>
<reference evidence="11 12" key="1">
    <citation type="submission" date="2011-02" db="EMBL/GenBank/DDBJ databases">
        <authorList>
            <person name="Muzny D."/>
            <person name="Qin X."/>
            <person name="Deng J."/>
            <person name="Jiang H."/>
            <person name="Liu Y."/>
            <person name="Qu J."/>
            <person name="Song X.-Z."/>
            <person name="Zhang L."/>
            <person name="Thornton R."/>
            <person name="Coyle M."/>
            <person name="Francisco L."/>
            <person name="Jackson L."/>
            <person name="Javaid M."/>
            <person name="Korchina V."/>
            <person name="Kovar C."/>
            <person name="Mata R."/>
            <person name="Mathew T."/>
            <person name="Ngo R."/>
            <person name="Nguyen L."/>
            <person name="Nguyen N."/>
            <person name="Okwuonu G."/>
            <person name="Ongeri F."/>
            <person name="Pham C."/>
            <person name="Simmons D."/>
            <person name="Wilczek-Boney K."/>
            <person name="Hale W."/>
            <person name="Jakkamsetti A."/>
            <person name="Pham P."/>
            <person name="Ruth R."/>
            <person name="San Lucas F."/>
            <person name="Warren J."/>
            <person name="Zhang J."/>
            <person name="Zhao Z."/>
            <person name="Zhou C."/>
            <person name="Zhu D."/>
            <person name="Lee S."/>
            <person name="Bess C."/>
            <person name="Blankenburg K."/>
            <person name="Forbes L."/>
            <person name="Fu Q."/>
            <person name="Gubbala S."/>
            <person name="Hirani K."/>
            <person name="Jayaseelan J.C."/>
            <person name="Lara F."/>
            <person name="Munidasa M."/>
            <person name="Palculict T."/>
            <person name="Patil S."/>
            <person name="Pu L.-L."/>
            <person name="Saada N."/>
            <person name="Tang L."/>
            <person name="Weissenberger G."/>
            <person name="Zhu Y."/>
            <person name="Hemphill L."/>
            <person name="Shang Y."/>
            <person name="Youmans B."/>
            <person name="Ayvaz T."/>
            <person name="Ross M."/>
            <person name="Santibanez J."/>
            <person name="Aqrawi P."/>
            <person name="Gross S."/>
            <person name="Joshi V."/>
            <person name="Fowler G."/>
            <person name="Nazareth L."/>
            <person name="Reid J."/>
            <person name="Worley K."/>
            <person name="Petrosino J."/>
            <person name="Highlander S."/>
            <person name="Gibbs R."/>
        </authorList>
    </citation>
    <scope>NUCLEOTIDE SEQUENCE [LARGE SCALE GENOMIC DNA]</scope>
    <source>
        <strain evidence="11 12">DSM 19965</strain>
    </source>
</reference>
<keyword evidence="10" id="KW-0406">Ion transport</keyword>
<dbReference type="eggNOG" id="COG0239">
    <property type="taxonomic scope" value="Bacteria"/>
</dbReference>
<dbReference type="HOGENOM" id="CLU_114342_3_0_9"/>
<feature type="binding site" evidence="10">
    <location>
        <position position="74"/>
    </location>
    <ligand>
        <name>Na(+)</name>
        <dbReference type="ChEBI" id="CHEBI:29101"/>
        <note>structural</note>
    </ligand>
</feature>
<proteinExistence type="inferred from homology"/>
<dbReference type="HAMAP" id="MF_00454">
    <property type="entry name" value="FluC"/>
    <property type="match status" value="1"/>
</dbReference>
<dbReference type="GO" id="GO:0005886">
    <property type="term" value="C:plasma membrane"/>
    <property type="evidence" value="ECO:0007669"/>
    <property type="project" value="UniProtKB-SubCell"/>
</dbReference>
<name>F2BXH5_9FIRM</name>
<sequence>MQLYVFLGGGFGALCRFFIGRLCEYFSFASAFSTVFVNLAGCFFIGLLFTVFKNNDCPAFLNAFFITGFLGGFTTFSTFTLDALQYMRGGDVSVAVLYVALQVVFGLVLAWLGVRVGVFIS</sequence>
<comment type="catalytic activity">
    <reaction evidence="8">
        <text>fluoride(in) = fluoride(out)</text>
        <dbReference type="Rhea" id="RHEA:76159"/>
        <dbReference type="ChEBI" id="CHEBI:17051"/>
    </reaction>
    <physiologicalReaction direction="left-to-right" evidence="8">
        <dbReference type="Rhea" id="RHEA:76160"/>
    </physiologicalReaction>
</comment>
<gene>
    <name evidence="10 11" type="primary">crcB</name>
    <name evidence="10" type="synonym">fluC</name>
    <name evidence="11" type="ORF">HMPREF9083_0867</name>
</gene>
<keyword evidence="10" id="KW-0479">Metal-binding</keyword>
<evidence type="ECO:0000256" key="9">
    <source>
        <dbReference type="ARBA" id="ARBA00049940"/>
    </source>
</evidence>
<dbReference type="GO" id="GO:0140114">
    <property type="term" value="P:cellular detoxification of fluoride"/>
    <property type="evidence" value="ECO:0007669"/>
    <property type="project" value="UniProtKB-UniRule"/>
</dbReference>
<evidence type="ECO:0000256" key="5">
    <source>
        <dbReference type="ARBA" id="ARBA00023136"/>
    </source>
</evidence>
<dbReference type="EMBL" id="AFBB01000017">
    <property type="protein sequence ID" value="EGF13550.1"/>
    <property type="molecule type" value="Genomic_DNA"/>
</dbReference>
<dbReference type="GO" id="GO:0062054">
    <property type="term" value="F:fluoride channel activity"/>
    <property type="evidence" value="ECO:0007669"/>
    <property type="project" value="UniProtKB-UniRule"/>
</dbReference>
<evidence type="ECO:0000256" key="3">
    <source>
        <dbReference type="ARBA" id="ARBA00022692"/>
    </source>
</evidence>
<evidence type="ECO:0000313" key="12">
    <source>
        <dbReference type="Proteomes" id="UP000003503"/>
    </source>
</evidence>
<dbReference type="STRING" id="888062.HMPREF9083_0867"/>
<dbReference type="InterPro" id="IPR003691">
    <property type="entry name" value="FluC"/>
</dbReference>
<dbReference type="Pfam" id="PF02537">
    <property type="entry name" value="CRCB"/>
    <property type="match status" value="1"/>
</dbReference>
<feature type="transmembrane region" description="Helical" evidence="10">
    <location>
        <begin position="92"/>
        <end position="114"/>
    </location>
</feature>
<dbReference type="PANTHER" id="PTHR28259">
    <property type="entry name" value="FLUORIDE EXPORT PROTEIN 1-RELATED"/>
    <property type="match status" value="1"/>
</dbReference>